<comment type="caution">
    <text evidence="7">The sequence shown here is derived from an EMBL/GenBank/DDBJ whole genome shotgun (WGS) entry which is preliminary data.</text>
</comment>
<keyword evidence="4" id="KW-0274">FAD</keyword>
<dbReference type="PRINTS" id="PR00469">
    <property type="entry name" value="PNDRDTASEII"/>
</dbReference>
<dbReference type="PANTHER" id="PTHR42913:SF3">
    <property type="entry name" value="64 KDA MITOCHONDRIAL NADH DEHYDROGENASE (EUROFUNG)"/>
    <property type="match status" value="1"/>
</dbReference>
<dbReference type="GO" id="GO:0019646">
    <property type="term" value="P:aerobic electron transport chain"/>
    <property type="evidence" value="ECO:0007669"/>
    <property type="project" value="TreeGrafter"/>
</dbReference>
<keyword evidence="3" id="KW-0285">Flavoprotein</keyword>
<evidence type="ECO:0000313" key="8">
    <source>
        <dbReference type="Proteomes" id="UP001183643"/>
    </source>
</evidence>
<reference evidence="7" key="1">
    <citation type="submission" date="2023-07" db="EMBL/GenBank/DDBJ databases">
        <title>Sequencing the genomes of 1000 actinobacteria strains.</title>
        <authorList>
            <person name="Klenk H.-P."/>
        </authorList>
    </citation>
    <scope>NUCLEOTIDE SEQUENCE</scope>
    <source>
        <strain evidence="7">DSM 44707</strain>
    </source>
</reference>
<accession>A0AAE3YP24</accession>
<evidence type="ECO:0000256" key="4">
    <source>
        <dbReference type="ARBA" id="ARBA00022827"/>
    </source>
</evidence>
<dbReference type="InterPro" id="IPR023753">
    <property type="entry name" value="FAD/NAD-binding_dom"/>
</dbReference>
<protein>
    <submittedName>
        <fullName evidence="7">NADH dehydrogenase FAD-containing subunit</fullName>
    </submittedName>
</protein>
<evidence type="ECO:0000256" key="1">
    <source>
        <dbReference type="ARBA" id="ARBA00001974"/>
    </source>
</evidence>
<dbReference type="PRINTS" id="PR00368">
    <property type="entry name" value="FADPNR"/>
</dbReference>
<dbReference type="Pfam" id="PF07992">
    <property type="entry name" value="Pyr_redox_2"/>
    <property type="match status" value="1"/>
</dbReference>
<dbReference type="InterPro" id="IPR051169">
    <property type="entry name" value="NADH-Q_oxidoreductase"/>
</dbReference>
<gene>
    <name evidence="7" type="ORF">J2S41_003340</name>
</gene>
<comment type="cofactor">
    <cofactor evidence="1">
        <name>FAD</name>
        <dbReference type="ChEBI" id="CHEBI:57692"/>
    </cofactor>
</comment>
<evidence type="ECO:0000256" key="5">
    <source>
        <dbReference type="ARBA" id="ARBA00023002"/>
    </source>
</evidence>
<dbReference type="Proteomes" id="UP001183643">
    <property type="component" value="Unassembled WGS sequence"/>
</dbReference>
<sequence length="390" mass="40490">MNHRIVVLGAGYSGVHAAGRLARRLHADITLVDAQPEFTERIRLHQLATGQELRPRPLRDVLAGTRVTPRTGTVAAVDADRRTVTLAGGDTIRYDTLVYALGSTAGDQGVPGVDAHAYHVAGRAAALRLRDRLRALGAGDAVLVVGGGLTGIESATEIAESRPDLRVTLAARGRAGGLLGARAQRHLRDVLARLGVTVLDHTEIARVGPDGVVTGDGAHVPAAVTVWTAGFAVHPIAAASTLTVSGAGRIVVDGSMRSVSHPDVYAVGDAAHALGANGEPLRMACGSGIPMAWQAADAIAARLTGGRVRERPIRFYAQCISLGRHDGIVQFVDGDDRPTSSVLTGGAAARVKEFVCAGAAWSIGHPTLLLPMRRRRVSAVPAPVAEGVGR</sequence>
<dbReference type="GO" id="GO:0003955">
    <property type="term" value="F:NAD(P)H dehydrogenase (quinone) activity"/>
    <property type="evidence" value="ECO:0007669"/>
    <property type="project" value="TreeGrafter"/>
</dbReference>
<dbReference type="InterPro" id="IPR036188">
    <property type="entry name" value="FAD/NAD-bd_sf"/>
</dbReference>
<dbReference type="PANTHER" id="PTHR42913">
    <property type="entry name" value="APOPTOSIS-INDUCING FACTOR 1"/>
    <property type="match status" value="1"/>
</dbReference>
<evidence type="ECO:0000313" key="7">
    <source>
        <dbReference type="EMBL" id="MDR7276562.1"/>
    </source>
</evidence>
<keyword evidence="8" id="KW-1185">Reference proteome</keyword>
<evidence type="ECO:0000256" key="3">
    <source>
        <dbReference type="ARBA" id="ARBA00022630"/>
    </source>
</evidence>
<proteinExistence type="inferred from homology"/>
<evidence type="ECO:0000259" key="6">
    <source>
        <dbReference type="Pfam" id="PF07992"/>
    </source>
</evidence>
<evidence type="ECO:0000256" key="2">
    <source>
        <dbReference type="ARBA" id="ARBA00005272"/>
    </source>
</evidence>
<dbReference type="AlphaFoldDB" id="A0AAE3YP24"/>
<comment type="similarity">
    <text evidence="2">Belongs to the NADH dehydrogenase family.</text>
</comment>
<name>A0AAE3YP24_9ACTN</name>
<keyword evidence="5" id="KW-0560">Oxidoreductase</keyword>
<organism evidence="7 8">
    <name type="scientific">Catenuloplanes atrovinosus</name>
    <dbReference type="NCBI Taxonomy" id="137266"/>
    <lineage>
        <taxon>Bacteria</taxon>
        <taxon>Bacillati</taxon>
        <taxon>Actinomycetota</taxon>
        <taxon>Actinomycetes</taxon>
        <taxon>Micromonosporales</taxon>
        <taxon>Micromonosporaceae</taxon>
        <taxon>Catenuloplanes</taxon>
    </lineage>
</organism>
<dbReference type="RefSeq" id="WP_310368755.1">
    <property type="nucleotide sequence ID" value="NZ_JAVDYB010000001.1"/>
</dbReference>
<feature type="domain" description="FAD/NAD(P)-binding" evidence="6">
    <location>
        <begin position="4"/>
        <end position="296"/>
    </location>
</feature>
<dbReference type="SUPFAM" id="SSF51905">
    <property type="entry name" value="FAD/NAD(P)-binding domain"/>
    <property type="match status" value="1"/>
</dbReference>
<dbReference type="Gene3D" id="3.50.50.100">
    <property type="match status" value="1"/>
</dbReference>
<dbReference type="EMBL" id="JAVDYB010000001">
    <property type="protein sequence ID" value="MDR7276562.1"/>
    <property type="molecule type" value="Genomic_DNA"/>
</dbReference>